<feature type="region of interest" description="Disordered" evidence="2">
    <location>
        <begin position="96"/>
        <end position="120"/>
    </location>
</feature>
<name>A0A843UMJ8_COLES</name>
<evidence type="ECO:0000256" key="2">
    <source>
        <dbReference type="SAM" id="MobiDB-lite"/>
    </source>
</evidence>
<accession>A0A843UMJ8</accession>
<reference evidence="3" key="1">
    <citation type="submission" date="2017-07" db="EMBL/GenBank/DDBJ databases">
        <title>Taro Niue Genome Assembly and Annotation.</title>
        <authorList>
            <person name="Atibalentja N."/>
            <person name="Keating K."/>
            <person name="Fields C.J."/>
        </authorList>
    </citation>
    <scope>NUCLEOTIDE SEQUENCE</scope>
    <source>
        <strain evidence="3">Niue_2</strain>
        <tissue evidence="3">Leaf</tissue>
    </source>
</reference>
<gene>
    <name evidence="3" type="ORF">Taro_020025</name>
</gene>
<organism evidence="3 4">
    <name type="scientific">Colocasia esculenta</name>
    <name type="common">Wild taro</name>
    <name type="synonym">Arum esculentum</name>
    <dbReference type="NCBI Taxonomy" id="4460"/>
    <lineage>
        <taxon>Eukaryota</taxon>
        <taxon>Viridiplantae</taxon>
        <taxon>Streptophyta</taxon>
        <taxon>Embryophyta</taxon>
        <taxon>Tracheophyta</taxon>
        <taxon>Spermatophyta</taxon>
        <taxon>Magnoliopsida</taxon>
        <taxon>Liliopsida</taxon>
        <taxon>Araceae</taxon>
        <taxon>Aroideae</taxon>
        <taxon>Colocasieae</taxon>
        <taxon>Colocasia</taxon>
    </lineage>
</organism>
<protein>
    <submittedName>
        <fullName evidence="3">Uncharacterized protein</fullName>
    </submittedName>
</protein>
<dbReference type="Proteomes" id="UP000652761">
    <property type="component" value="Unassembled WGS sequence"/>
</dbReference>
<dbReference type="PANTHER" id="PTHR31374">
    <property type="entry name" value="AUXIN-INDUCED PROTEIN-LIKE-RELATED"/>
    <property type="match status" value="1"/>
</dbReference>
<dbReference type="AlphaFoldDB" id="A0A843UMJ8"/>
<dbReference type="Pfam" id="PF02519">
    <property type="entry name" value="Auxin_inducible"/>
    <property type="match status" value="1"/>
</dbReference>
<proteinExistence type="inferred from homology"/>
<evidence type="ECO:0000313" key="4">
    <source>
        <dbReference type="Proteomes" id="UP000652761"/>
    </source>
</evidence>
<comment type="caution">
    <text evidence="3">The sequence shown here is derived from an EMBL/GenBank/DDBJ whole genome shotgun (WGS) entry which is preliminary data.</text>
</comment>
<comment type="similarity">
    <text evidence="1">Belongs to the ARG7 family.</text>
</comment>
<keyword evidence="4" id="KW-1185">Reference proteome</keyword>
<dbReference type="EMBL" id="NMUH01000981">
    <property type="protein sequence ID" value="MQL87482.1"/>
    <property type="molecule type" value="Genomic_DNA"/>
</dbReference>
<sequence length="120" mass="13259">MAKENTMSLTKALKRLRIKTLSLKMLEKLIMLEQSAMSPTRAAFSSGARDEQGPGITCRKGSFAVYVGKEAKRYVIPLSYLKHPLFLQLLKKAEEESPGGYDPRLNSSARKGPSINKGNS</sequence>
<dbReference type="GO" id="GO:0009733">
    <property type="term" value="P:response to auxin"/>
    <property type="evidence" value="ECO:0007669"/>
    <property type="project" value="InterPro"/>
</dbReference>
<evidence type="ECO:0000313" key="3">
    <source>
        <dbReference type="EMBL" id="MQL87482.1"/>
    </source>
</evidence>
<dbReference type="InterPro" id="IPR003676">
    <property type="entry name" value="SAUR_fam"/>
</dbReference>
<evidence type="ECO:0000256" key="1">
    <source>
        <dbReference type="ARBA" id="ARBA00006974"/>
    </source>
</evidence>
<dbReference type="PANTHER" id="PTHR31374:SF203">
    <property type="entry name" value="AUXIN-RESPONSIVE PROTEIN SAUR71-LIKE"/>
    <property type="match status" value="1"/>
</dbReference>